<dbReference type="InterPro" id="IPR047692">
    <property type="entry name" value="T4P_ComGB"/>
</dbReference>
<evidence type="ECO:0000256" key="4">
    <source>
        <dbReference type="ARBA" id="ARBA00022692"/>
    </source>
</evidence>
<feature type="domain" description="Type II secretion system protein GspF" evidence="8">
    <location>
        <begin position="14"/>
        <end position="134"/>
    </location>
</feature>
<evidence type="ECO:0000313" key="9">
    <source>
        <dbReference type="EMBL" id="MDZ5471017.1"/>
    </source>
</evidence>
<dbReference type="PRINTS" id="PR00812">
    <property type="entry name" value="BCTERIALGSPF"/>
</dbReference>
<dbReference type="InterPro" id="IPR042094">
    <property type="entry name" value="T2SS_GspF_sf"/>
</dbReference>
<feature type="domain" description="Type II secretion system protein GspF" evidence="8">
    <location>
        <begin position="213"/>
        <end position="335"/>
    </location>
</feature>
<dbReference type="EMBL" id="JAXOFX010000002">
    <property type="protein sequence ID" value="MDZ5471017.1"/>
    <property type="molecule type" value="Genomic_DNA"/>
</dbReference>
<comment type="caution">
    <text evidence="9">The sequence shown here is derived from an EMBL/GenBank/DDBJ whole genome shotgun (WGS) entry which is preliminary data.</text>
</comment>
<keyword evidence="3" id="KW-1003">Cell membrane</keyword>
<feature type="transmembrane region" description="Helical" evidence="7">
    <location>
        <begin position="110"/>
        <end position="133"/>
    </location>
</feature>
<evidence type="ECO:0000313" key="10">
    <source>
        <dbReference type="Proteomes" id="UP001290455"/>
    </source>
</evidence>
<dbReference type="InterPro" id="IPR018076">
    <property type="entry name" value="T2SS_GspF_dom"/>
</dbReference>
<keyword evidence="9" id="KW-0614">Plasmid</keyword>
<keyword evidence="4 7" id="KW-0812">Transmembrane</keyword>
<keyword evidence="5 7" id="KW-1133">Transmembrane helix</keyword>
<keyword evidence="10" id="KW-1185">Reference proteome</keyword>
<dbReference type="RefSeq" id="WP_322445095.1">
    <property type="nucleotide sequence ID" value="NZ_JAXOFX010000002.1"/>
</dbReference>
<feature type="transmembrane region" description="Helical" evidence="7">
    <location>
        <begin position="316"/>
        <end position="337"/>
    </location>
</feature>
<comment type="similarity">
    <text evidence="2">Belongs to the GSP F family.</text>
</comment>
<evidence type="ECO:0000256" key="5">
    <source>
        <dbReference type="ARBA" id="ARBA00022989"/>
    </source>
</evidence>
<dbReference type="Pfam" id="PF00482">
    <property type="entry name" value="T2SSF"/>
    <property type="match status" value="2"/>
</dbReference>
<dbReference type="Proteomes" id="UP001290455">
    <property type="component" value="Unassembled WGS sequence"/>
</dbReference>
<comment type="subcellular location">
    <subcellularLocation>
        <location evidence="1">Cell membrane</location>
        <topology evidence="1">Multi-pass membrane protein</topology>
    </subcellularLocation>
</comment>
<name>A0ABU5IV37_9BACI</name>
<gene>
    <name evidence="9" type="primary">comGB</name>
    <name evidence="9" type="ORF">SM124_04545</name>
</gene>
<keyword evidence="6 7" id="KW-0472">Membrane</keyword>
<evidence type="ECO:0000256" key="6">
    <source>
        <dbReference type="ARBA" id="ARBA00023136"/>
    </source>
</evidence>
<proteinExistence type="inferred from homology"/>
<dbReference type="PANTHER" id="PTHR30012:SF0">
    <property type="entry name" value="TYPE II SECRETION SYSTEM PROTEIN F-RELATED"/>
    <property type="match status" value="1"/>
</dbReference>
<sequence>MKRRNWTLQEQAYFLRKVGELLERGYPLAEAIDSIKYHIKKIRKEEMIKSLNKLKEGHPFHEILLELNFNKTLVGFVYFAEQHGGLALALKDGSDMMLKRRDDLQKLKQIIYYPLMLIFITFLLFLFIENVLLPRFSVLFQSMNLPQNFFTKLIYLFGTFLPIIFLLITLLFASSLSYYYFNFRKLCPIKQKTHISSIPVIGPFYRLICSHYFTVQLSYLLGGGLSVLEALNLFEKQEKQPFDQAIGREMKRKLSTGLKFEEIIQEYTFFEKELPLVIKHGQENGKLEQELFFFSKHCLSVFQNKTDSGLKIIQPILFSFIGILIVSMYLAILLPMFHMLKGM</sequence>
<dbReference type="InterPro" id="IPR003004">
    <property type="entry name" value="GspF/PilC"/>
</dbReference>
<evidence type="ECO:0000256" key="2">
    <source>
        <dbReference type="ARBA" id="ARBA00005745"/>
    </source>
</evidence>
<dbReference type="Gene3D" id="1.20.81.30">
    <property type="entry name" value="Type II secretion system (T2SS), domain F"/>
    <property type="match status" value="2"/>
</dbReference>
<evidence type="ECO:0000259" key="8">
    <source>
        <dbReference type="Pfam" id="PF00482"/>
    </source>
</evidence>
<dbReference type="NCBIfam" id="NF041012">
    <property type="entry name" value="T4P_ComGB"/>
    <property type="match status" value="1"/>
</dbReference>
<protein>
    <submittedName>
        <fullName evidence="9">Competence type IV pilus assembly protein ComGB</fullName>
    </submittedName>
</protein>
<evidence type="ECO:0000256" key="3">
    <source>
        <dbReference type="ARBA" id="ARBA00022475"/>
    </source>
</evidence>
<feature type="transmembrane region" description="Helical" evidence="7">
    <location>
        <begin position="153"/>
        <end position="181"/>
    </location>
</feature>
<organism evidence="9 10">
    <name type="scientific">Robertmurraya mangrovi</name>
    <dbReference type="NCBI Taxonomy" id="3098077"/>
    <lineage>
        <taxon>Bacteria</taxon>
        <taxon>Bacillati</taxon>
        <taxon>Bacillota</taxon>
        <taxon>Bacilli</taxon>
        <taxon>Bacillales</taxon>
        <taxon>Bacillaceae</taxon>
        <taxon>Robertmurraya</taxon>
    </lineage>
</organism>
<evidence type="ECO:0000256" key="1">
    <source>
        <dbReference type="ARBA" id="ARBA00004651"/>
    </source>
</evidence>
<accession>A0ABU5IV37</accession>
<geneLocation type="plasmid" evidence="9">
    <name>unnamed</name>
</geneLocation>
<dbReference type="PANTHER" id="PTHR30012">
    <property type="entry name" value="GENERAL SECRETION PATHWAY PROTEIN"/>
    <property type="match status" value="1"/>
</dbReference>
<reference evidence="9 10" key="1">
    <citation type="submission" date="2023-11" db="EMBL/GenBank/DDBJ databases">
        <title>Bacillus jintuensis, isolated from a mudflat on the Beibu Gulf coast.</title>
        <authorList>
            <person name="Li M."/>
        </authorList>
    </citation>
    <scope>NUCLEOTIDE SEQUENCE [LARGE SCALE GENOMIC DNA]</scope>
    <source>
        <strain evidence="9 10">31A1R</strain>
        <plasmid evidence="9">unnamed</plasmid>
    </source>
</reference>
<evidence type="ECO:0000256" key="7">
    <source>
        <dbReference type="SAM" id="Phobius"/>
    </source>
</evidence>